<dbReference type="Proteomes" id="UP001523369">
    <property type="component" value="Unassembled WGS sequence"/>
</dbReference>
<proteinExistence type="predicted"/>
<keyword evidence="5" id="KW-1185">Reference proteome</keyword>
<feature type="domain" description="NB-ARC" evidence="2">
    <location>
        <begin position="188"/>
        <end position="328"/>
    </location>
</feature>
<evidence type="ECO:0000313" key="5">
    <source>
        <dbReference type="Proteomes" id="UP001523369"/>
    </source>
</evidence>
<evidence type="ECO:0000259" key="2">
    <source>
        <dbReference type="Pfam" id="PF00931"/>
    </source>
</evidence>
<evidence type="ECO:0000259" key="3">
    <source>
        <dbReference type="Pfam" id="PF13271"/>
    </source>
</evidence>
<dbReference type="RefSeq" id="WP_253235455.1">
    <property type="nucleotide sequence ID" value="NZ_JAMYJR010000001.1"/>
</dbReference>
<dbReference type="PRINTS" id="PR00364">
    <property type="entry name" value="DISEASERSIST"/>
</dbReference>
<evidence type="ECO:0000313" key="4">
    <source>
        <dbReference type="EMBL" id="MCO8269319.1"/>
    </source>
</evidence>
<dbReference type="InterPro" id="IPR025139">
    <property type="entry name" value="DUF4062"/>
</dbReference>
<dbReference type="InterPro" id="IPR053137">
    <property type="entry name" value="NLR-like"/>
</dbReference>
<dbReference type="Pfam" id="PF00931">
    <property type="entry name" value="NB-ARC"/>
    <property type="match status" value="1"/>
</dbReference>
<dbReference type="Gene3D" id="3.40.50.300">
    <property type="entry name" value="P-loop containing nucleotide triphosphate hydrolases"/>
    <property type="match status" value="1"/>
</dbReference>
<comment type="caution">
    <text evidence="4">The sequence shown here is derived from an EMBL/GenBank/DDBJ whole genome shotgun (WGS) entry which is preliminary data.</text>
</comment>
<dbReference type="SUPFAM" id="SSF48452">
    <property type="entry name" value="TPR-like"/>
    <property type="match status" value="2"/>
</dbReference>
<dbReference type="NCBIfam" id="NF040586">
    <property type="entry name" value="FxSxx_TPR"/>
    <property type="match status" value="1"/>
</dbReference>
<dbReference type="SUPFAM" id="SSF52540">
    <property type="entry name" value="P-loop containing nucleoside triphosphate hydrolases"/>
    <property type="match status" value="1"/>
</dbReference>
<reference evidence="4 5" key="1">
    <citation type="submission" date="2022-06" db="EMBL/GenBank/DDBJ databases">
        <title>New Species of the Genus Actinoplanes, ActinopZanes ferrugineus.</title>
        <authorList>
            <person name="Ding P."/>
        </authorList>
    </citation>
    <scope>NUCLEOTIDE SEQUENCE [LARGE SCALE GENOMIC DNA]</scope>
    <source>
        <strain evidence="4 5">TRM88003</strain>
    </source>
</reference>
<dbReference type="InterPro" id="IPR002182">
    <property type="entry name" value="NB-ARC"/>
</dbReference>
<dbReference type="Gene3D" id="1.25.40.10">
    <property type="entry name" value="Tetratricopeptide repeat domain"/>
    <property type="match status" value="2"/>
</dbReference>
<name>A0ABT1DER7_9ACTN</name>
<protein>
    <submittedName>
        <fullName evidence="4">FxSxx-COOH system tetratricopeptide repeat protein</fullName>
    </submittedName>
</protein>
<dbReference type="Pfam" id="PF13374">
    <property type="entry name" value="TPR_10"/>
    <property type="match status" value="3"/>
</dbReference>
<dbReference type="PANTHER" id="PTHR46082">
    <property type="entry name" value="ATP/GTP-BINDING PROTEIN-RELATED"/>
    <property type="match status" value="1"/>
</dbReference>
<gene>
    <name evidence="4" type="primary">fxsT</name>
    <name evidence="4" type="ORF">M1L60_01795</name>
</gene>
<dbReference type="InterPro" id="IPR011990">
    <property type="entry name" value="TPR-like_helical_dom_sf"/>
</dbReference>
<dbReference type="PANTHER" id="PTHR46082:SF6">
    <property type="entry name" value="AAA+ ATPASE DOMAIN-CONTAINING PROTEIN-RELATED"/>
    <property type="match status" value="1"/>
</dbReference>
<organism evidence="4 5">
    <name type="scientific">Paractinoplanes aksuensis</name>
    <dbReference type="NCBI Taxonomy" id="2939490"/>
    <lineage>
        <taxon>Bacteria</taxon>
        <taxon>Bacillati</taxon>
        <taxon>Actinomycetota</taxon>
        <taxon>Actinomycetes</taxon>
        <taxon>Micromonosporales</taxon>
        <taxon>Micromonosporaceae</taxon>
        <taxon>Paractinoplanes</taxon>
    </lineage>
</organism>
<dbReference type="EMBL" id="JAMYJR010000001">
    <property type="protein sequence ID" value="MCO8269319.1"/>
    <property type="molecule type" value="Genomic_DNA"/>
</dbReference>
<dbReference type="Pfam" id="PF13271">
    <property type="entry name" value="DUF4062"/>
    <property type="match status" value="1"/>
</dbReference>
<accession>A0ABT1DER7</accession>
<dbReference type="InterPro" id="IPR027417">
    <property type="entry name" value="P-loop_NTPase"/>
</dbReference>
<dbReference type="Pfam" id="PF13424">
    <property type="entry name" value="TPR_12"/>
    <property type="match status" value="2"/>
</dbReference>
<feature type="region of interest" description="Disordered" evidence="1">
    <location>
        <begin position="840"/>
        <end position="861"/>
    </location>
</feature>
<feature type="domain" description="DUF4062" evidence="3">
    <location>
        <begin position="18"/>
        <end position="86"/>
    </location>
</feature>
<evidence type="ECO:0000256" key="1">
    <source>
        <dbReference type="SAM" id="MobiDB-lite"/>
    </source>
</evidence>
<sequence>MSHTSELRRLPTGRSFVDAAESAIKKAGDAVVDMTYFPAQDLPPAQVCRDAVTAADVYVLVAGFRYGCPVRDQPNVSYTELEYATADKAGRPKLVFLLSEQTQGPRELFADPKYWDRQEAFRLRLPHSGVVTATVSTPAELETALLHALNTLPRPAPQLTVGEEPPVAQIWTVPARFAQFSGRTDLLHRTTEALGSNRSAVYVLYGMGGVGKTTTAIEFAHRNADAYDIGWWVNAEDPTLIPDQLASLARAIGVVSPTDLVEVALARLFGLLRRRRRWLLIFDNADDPARLARFIPGGEGHVLITSRNPGWSNLATRTEVEVFNRVESIGLLRARVTGLSAGQAGRVAQAVGDLPLAVDQAATLLADPSLSVDDYLKLLAQRGSEVLDRGHGAGYPISVAASWTVSFARLHADDPAALQLLTLLAWLAPEAVPRTLVTANPSVLPEPLSTTMSDPLRVSDLTRLIQRRSVARSGGDSLTLHRIPAALLRERTSADLMELGGWKTVAVRLLWEAVPKNPADNMASWPIWQSLIAHVLHVCDGDMPPDLDVLHRLLNVAATYVHARGEPRSALPLFERAYTMKSDQLGSDHLESLRSAHDLAHNLREVGDYQRARALGEDTFGRRKRILGDDHLDTLSSAASLANLLRETGDLLTARALNEDTLTRRQRILGHDDPETLNSANSLANDLWQAGEYDRARDLNEDTFARRQRILGRDHPSTMRSANNLASDLRELGAIEAARKLDEDTLTQQRRVLGDDHPDTMRCGTNLAEDLRRLGEHEQARSLDEDTLTRQRRVLGDDHPDTLRSATNLAEDLRRAGLHEQARALDVDTLERRRRLFGDSHPDTLVSARNVAHDPGTAEDR</sequence>